<dbReference type="STRING" id="28110.KU46_1730"/>
<proteinExistence type="predicted"/>
<organism evidence="1 2">
    <name type="scientific">Francisella philomiragia</name>
    <dbReference type="NCBI Taxonomy" id="28110"/>
    <lineage>
        <taxon>Bacteria</taxon>
        <taxon>Pseudomonadati</taxon>
        <taxon>Pseudomonadota</taxon>
        <taxon>Gammaproteobacteria</taxon>
        <taxon>Thiotrichales</taxon>
        <taxon>Francisellaceae</taxon>
        <taxon>Francisella</taxon>
    </lineage>
</organism>
<dbReference type="InterPro" id="IPR016878">
    <property type="entry name" value="MICAH-like"/>
</dbReference>
<dbReference type="RefSeq" id="WP_044525995.1">
    <property type="nucleotide sequence ID" value="NZ_CP009440.1"/>
</dbReference>
<dbReference type="PIRSF" id="PIRSF028288">
    <property type="entry name" value="UCP028288"/>
    <property type="match status" value="1"/>
</dbReference>
<protein>
    <recommendedName>
        <fullName evidence="3">Phosphoribosyl-AMP cyclohydrolase</fullName>
    </recommendedName>
</protein>
<evidence type="ECO:0000313" key="2">
    <source>
        <dbReference type="Proteomes" id="UP000031830"/>
    </source>
</evidence>
<sequence length="153" mass="17151">MTKQDIDNALAKWKDGLLEISRTYREGGDYKNLAHNFIKNMYAYDNSEVLFKPTLASKQMFRGDLDGAVSYFVAGNDKYPEDNGFAIGPWADLEFENTGYIIEGNIGIVMGNKHLTQTDGTKVIANYTMGFKPNDNGEMQIVLHHSSLPYSPV</sequence>
<dbReference type="OrthoDB" id="9807600at2"/>
<dbReference type="AlphaFoldDB" id="A0A0B6CQR7"/>
<accession>A0A0B6CQR7</accession>
<dbReference type="EMBL" id="CP009440">
    <property type="protein sequence ID" value="AJI52814.1"/>
    <property type="molecule type" value="Genomic_DNA"/>
</dbReference>
<evidence type="ECO:0008006" key="3">
    <source>
        <dbReference type="Google" id="ProtNLM"/>
    </source>
</evidence>
<reference evidence="1 2" key="1">
    <citation type="journal article" date="2015" name="Genome Announc.">
        <title>Genome sequencing of 18 francisella strains to aid in assay development and testing.</title>
        <authorList>
            <person name="Johnson S.L."/>
            <person name="Daligault H.E."/>
            <person name="Davenport K.W."/>
            <person name="Coyne S.R."/>
            <person name="Frey K.G."/>
            <person name="Koroleva G.I."/>
            <person name="Broomall S.M."/>
            <person name="Bishop-Lilly K.A."/>
            <person name="Bruce D.C."/>
            <person name="Chertkov O."/>
            <person name="Freitas T."/>
            <person name="Jaissle J."/>
            <person name="Ladner J.T."/>
            <person name="Rosenzweig C.N."/>
            <person name="Gibbons H.S."/>
            <person name="Palacios G.F."/>
            <person name="Redden C.L."/>
            <person name="Xu Y."/>
            <person name="Minogue T.D."/>
            <person name="Chain P.S."/>
        </authorList>
    </citation>
    <scope>NUCLEOTIDE SEQUENCE [LARGE SCALE GENOMIC DNA]</scope>
    <source>
        <strain evidence="1 2">GA01-2794</strain>
    </source>
</reference>
<name>A0A0B6CQR7_9GAMM</name>
<evidence type="ECO:0000313" key="1">
    <source>
        <dbReference type="EMBL" id="AJI52814.1"/>
    </source>
</evidence>
<dbReference type="KEGG" id="fpz:LA55_800"/>
<dbReference type="Proteomes" id="UP000031830">
    <property type="component" value="Chromosome"/>
</dbReference>
<gene>
    <name evidence="1" type="ORF">LA55_800</name>
</gene>
<dbReference type="Gene3D" id="3.10.450.50">
    <property type="match status" value="1"/>
</dbReference>